<organism evidence="2 3">
    <name type="scientific">Halostreptopolyspora alba</name>
    <dbReference type="NCBI Taxonomy" id="2487137"/>
    <lineage>
        <taxon>Bacteria</taxon>
        <taxon>Bacillati</taxon>
        <taxon>Actinomycetota</taxon>
        <taxon>Actinomycetes</taxon>
        <taxon>Streptosporangiales</taxon>
        <taxon>Nocardiopsidaceae</taxon>
        <taxon>Halostreptopolyspora</taxon>
    </lineage>
</organism>
<feature type="region of interest" description="Disordered" evidence="1">
    <location>
        <begin position="118"/>
        <end position="192"/>
    </location>
</feature>
<dbReference type="AlphaFoldDB" id="A0A3N0E236"/>
<accession>A0A3N0E236</accession>
<name>A0A3N0E236_9ACTN</name>
<dbReference type="EMBL" id="RJMB01000028">
    <property type="protein sequence ID" value="RNL81924.1"/>
    <property type="molecule type" value="Genomic_DNA"/>
</dbReference>
<feature type="compositionally biased region" description="Gly residues" evidence="1">
    <location>
        <begin position="165"/>
        <end position="177"/>
    </location>
</feature>
<proteinExistence type="predicted"/>
<evidence type="ECO:0000256" key="1">
    <source>
        <dbReference type="SAM" id="MobiDB-lite"/>
    </source>
</evidence>
<protein>
    <submittedName>
        <fullName evidence="2">Uncharacterized protein</fullName>
    </submittedName>
</protein>
<comment type="caution">
    <text evidence="2">The sequence shown here is derived from an EMBL/GenBank/DDBJ whole genome shotgun (WGS) entry which is preliminary data.</text>
</comment>
<keyword evidence="3" id="KW-1185">Reference proteome</keyword>
<gene>
    <name evidence="2" type="ORF">EFW17_20870</name>
</gene>
<dbReference type="OrthoDB" id="6230307at2"/>
<sequence length="206" mass="21960">MAEFATIVAENLNVAGTRRDRHLDQPVPEVDMGGTWRQLDCRNPRHGHAPVVANRWFVSSKTCSECGVVKAKPRLNERVLTRHAYGHTVARDLAGIAASTRSCAGEARVADWGIHAPTVCREPPPLSPTRRSSRPWGTPPAGDPPRVPLRPEDIVGLGSSPGDPPGLGAGSGHGHGAGSAPPAVTPWAPPRRVWPCHAVRRGRAPN</sequence>
<dbReference type="Proteomes" id="UP000269198">
    <property type="component" value="Unassembled WGS sequence"/>
</dbReference>
<reference evidence="2 3" key="1">
    <citation type="submission" date="2018-11" db="EMBL/GenBank/DDBJ databases">
        <title>The genome draft of YIM 96095.</title>
        <authorList>
            <person name="Tang S.-K."/>
            <person name="Chunyu W.-X."/>
            <person name="Feng Y.-Z."/>
        </authorList>
    </citation>
    <scope>NUCLEOTIDE SEQUENCE [LARGE SCALE GENOMIC DNA]</scope>
    <source>
        <strain evidence="2 3">YIM 96095</strain>
    </source>
</reference>
<evidence type="ECO:0000313" key="3">
    <source>
        <dbReference type="Proteomes" id="UP000269198"/>
    </source>
</evidence>
<feature type="compositionally biased region" description="Pro residues" evidence="1">
    <location>
        <begin position="137"/>
        <end position="148"/>
    </location>
</feature>
<evidence type="ECO:0000313" key="2">
    <source>
        <dbReference type="EMBL" id="RNL81924.1"/>
    </source>
</evidence>